<evidence type="ECO:0000313" key="8">
    <source>
        <dbReference type="Proteomes" id="UP000054558"/>
    </source>
</evidence>
<feature type="region of interest" description="Disordered" evidence="4">
    <location>
        <begin position="156"/>
        <end position="243"/>
    </location>
</feature>
<dbReference type="CDD" id="cd16449">
    <property type="entry name" value="RING-HC"/>
    <property type="match status" value="1"/>
</dbReference>
<keyword evidence="3" id="KW-0175">Coiled coil</keyword>
<feature type="compositionally biased region" description="Basic and acidic residues" evidence="4">
    <location>
        <begin position="782"/>
        <end position="791"/>
    </location>
</feature>
<feature type="region of interest" description="Disordered" evidence="4">
    <location>
        <begin position="771"/>
        <end position="836"/>
    </location>
</feature>
<feature type="domain" description="WRC" evidence="6">
    <location>
        <begin position="588"/>
        <end position="633"/>
    </location>
</feature>
<reference evidence="7 8" key="1">
    <citation type="journal article" date="2014" name="Nat. Commun.">
        <title>Klebsormidium flaccidum genome reveals primary factors for plant terrestrial adaptation.</title>
        <authorList>
            <person name="Hori K."/>
            <person name="Maruyama F."/>
            <person name="Fujisawa T."/>
            <person name="Togashi T."/>
            <person name="Yamamoto N."/>
            <person name="Seo M."/>
            <person name="Sato S."/>
            <person name="Yamada T."/>
            <person name="Mori H."/>
            <person name="Tajima N."/>
            <person name="Moriyama T."/>
            <person name="Ikeuchi M."/>
            <person name="Watanabe M."/>
            <person name="Wada H."/>
            <person name="Kobayashi K."/>
            <person name="Saito M."/>
            <person name="Masuda T."/>
            <person name="Sasaki-Sekimoto Y."/>
            <person name="Mashiguchi K."/>
            <person name="Awai K."/>
            <person name="Shimojima M."/>
            <person name="Masuda S."/>
            <person name="Iwai M."/>
            <person name="Nobusawa T."/>
            <person name="Narise T."/>
            <person name="Kondo S."/>
            <person name="Saito H."/>
            <person name="Sato R."/>
            <person name="Murakawa M."/>
            <person name="Ihara Y."/>
            <person name="Oshima-Yamada Y."/>
            <person name="Ohtaka K."/>
            <person name="Satoh M."/>
            <person name="Sonobe K."/>
            <person name="Ishii M."/>
            <person name="Ohtani R."/>
            <person name="Kanamori-Sato M."/>
            <person name="Honoki R."/>
            <person name="Miyazaki D."/>
            <person name="Mochizuki H."/>
            <person name="Umetsu J."/>
            <person name="Higashi K."/>
            <person name="Shibata D."/>
            <person name="Kamiya Y."/>
            <person name="Sato N."/>
            <person name="Nakamura Y."/>
            <person name="Tabata S."/>
            <person name="Ida S."/>
            <person name="Kurokawa K."/>
            <person name="Ohta H."/>
        </authorList>
    </citation>
    <scope>NUCLEOTIDE SEQUENCE [LARGE SCALE GENOMIC DNA]</scope>
    <source>
        <strain evidence="7 8">NIES-2285</strain>
    </source>
</reference>
<keyword evidence="1" id="KW-0539">Nucleus</keyword>
<feature type="region of interest" description="Disordered" evidence="4">
    <location>
        <begin position="94"/>
        <end position="124"/>
    </location>
</feature>
<proteinExistence type="predicted"/>
<feature type="region of interest" description="Disordered" evidence="4">
    <location>
        <begin position="32"/>
        <end position="56"/>
    </location>
</feature>
<feature type="compositionally biased region" description="Basic and acidic residues" evidence="4">
    <location>
        <begin position="108"/>
        <end position="124"/>
    </location>
</feature>
<organism evidence="7 8">
    <name type="scientific">Klebsormidium nitens</name>
    <name type="common">Green alga</name>
    <name type="synonym">Ulothrix nitens</name>
    <dbReference type="NCBI Taxonomy" id="105231"/>
    <lineage>
        <taxon>Eukaryota</taxon>
        <taxon>Viridiplantae</taxon>
        <taxon>Streptophyta</taxon>
        <taxon>Klebsormidiophyceae</taxon>
        <taxon>Klebsormidiales</taxon>
        <taxon>Klebsormidiaceae</taxon>
        <taxon>Klebsormidium</taxon>
    </lineage>
</organism>
<evidence type="ECO:0008006" key="9">
    <source>
        <dbReference type="Google" id="ProtNLM"/>
    </source>
</evidence>
<protein>
    <recommendedName>
        <fullName evidence="9">WRC domain-containing protein</fullName>
    </recommendedName>
</protein>
<dbReference type="InterPro" id="IPR013083">
    <property type="entry name" value="Znf_RING/FYVE/PHD"/>
</dbReference>
<dbReference type="AlphaFoldDB" id="A0A1Y1HVQ2"/>
<evidence type="ECO:0000256" key="4">
    <source>
        <dbReference type="SAM" id="MobiDB-lite"/>
    </source>
</evidence>
<keyword evidence="2" id="KW-0863">Zinc-finger</keyword>
<keyword evidence="8" id="KW-1185">Reference proteome</keyword>
<feature type="compositionally biased region" description="Polar residues" evidence="4">
    <location>
        <begin position="771"/>
        <end position="781"/>
    </location>
</feature>
<feature type="region of interest" description="Disordered" evidence="4">
    <location>
        <begin position="300"/>
        <end position="390"/>
    </location>
</feature>
<dbReference type="InterPro" id="IPR014977">
    <property type="entry name" value="WRC_dom"/>
</dbReference>
<name>A0A1Y1HVQ2_KLENI</name>
<feature type="domain" description="RING-type" evidence="5">
    <location>
        <begin position="1010"/>
        <end position="1060"/>
    </location>
</feature>
<evidence type="ECO:0000259" key="5">
    <source>
        <dbReference type="PROSITE" id="PS50089"/>
    </source>
</evidence>
<keyword evidence="2" id="KW-0479">Metal-binding</keyword>
<accession>A0A1Y1HVQ2</accession>
<dbReference type="InterPro" id="IPR001841">
    <property type="entry name" value="Znf_RING"/>
</dbReference>
<gene>
    <name evidence="7" type="ORF">KFL_001200280</name>
</gene>
<dbReference type="PROSITE" id="PS51667">
    <property type="entry name" value="WRC"/>
    <property type="match status" value="2"/>
</dbReference>
<feature type="region of interest" description="Disordered" evidence="4">
    <location>
        <begin position="499"/>
        <end position="528"/>
    </location>
</feature>
<evidence type="ECO:0000256" key="1">
    <source>
        <dbReference type="ARBA" id="ARBA00023242"/>
    </source>
</evidence>
<feature type="compositionally biased region" description="Basic and acidic residues" evidence="4">
    <location>
        <begin position="499"/>
        <end position="517"/>
    </location>
</feature>
<evidence type="ECO:0000313" key="7">
    <source>
        <dbReference type="EMBL" id="GAQ82704.1"/>
    </source>
</evidence>
<dbReference type="EMBL" id="DF237069">
    <property type="protein sequence ID" value="GAQ82704.1"/>
    <property type="molecule type" value="Genomic_DNA"/>
</dbReference>
<feature type="domain" description="WRC" evidence="6">
    <location>
        <begin position="251"/>
        <end position="297"/>
    </location>
</feature>
<feature type="compositionally biased region" description="Basic and acidic residues" evidence="4">
    <location>
        <begin position="189"/>
        <end position="210"/>
    </location>
</feature>
<feature type="compositionally biased region" description="Basic residues" evidence="4">
    <location>
        <begin position="637"/>
        <end position="649"/>
    </location>
</feature>
<dbReference type="Pfam" id="PF08879">
    <property type="entry name" value="WRC"/>
    <property type="match status" value="1"/>
</dbReference>
<dbReference type="Gene3D" id="3.30.40.10">
    <property type="entry name" value="Zinc/RING finger domain, C3HC4 (zinc finger)"/>
    <property type="match status" value="1"/>
</dbReference>
<dbReference type="SMART" id="SM00184">
    <property type="entry name" value="RING"/>
    <property type="match status" value="1"/>
</dbReference>
<evidence type="ECO:0000256" key="2">
    <source>
        <dbReference type="PROSITE-ProRule" id="PRU00175"/>
    </source>
</evidence>
<dbReference type="Proteomes" id="UP000054558">
    <property type="component" value="Unassembled WGS sequence"/>
</dbReference>
<keyword evidence="2" id="KW-0862">Zinc</keyword>
<dbReference type="GO" id="GO:0008270">
    <property type="term" value="F:zinc ion binding"/>
    <property type="evidence" value="ECO:0007669"/>
    <property type="project" value="UniProtKB-KW"/>
</dbReference>
<evidence type="ECO:0000256" key="3">
    <source>
        <dbReference type="SAM" id="Coils"/>
    </source>
</evidence>
<feature type="region of interest" description="Disordered" evidence="4">
    <location>
        <begin position="626"/>
        <end position="679"/>
    </location>
</feature>
<sequence>MLQELKVEEERAALAAVAAALERETLEQAKRKEEQAMGLSQHGVVAEGRNKEEDNQQVAASNLHGMNNGMNWHEKEFVHTRDIGEAAHIGQTLAGDPQEGAASPTHGSAKEVSGDVDAVEKAECSEETRSHELFGLTVAAPEAAVASVHNEVIGGAGLATTKPGSRSSKGGGKNQKQESSVRRGQKAVTLEEEKRAGAQVDEPLKEEEFVAVKPKRKAAKKTVEEREDEEAGIEEAGGWDKEEEAGLLPGLQEGERCCKSNNRSWRCSRSRHPGSRYCIYHIRDYVDGKLIPRKNLPAHEKLSRTQSIEAEAEAPDSSNGRRRTRRRSLQQGTTEGLRREVHRGGWGNDCTDSEGSEGDGLDRQQAYSSGDELVGDEDGGPPPLLPQQHLPMKKRFAVTPGAAREPWARGEFENGASALGPDVTIGASEKELAEWALAHKYSEEARTGGAGGKNEEALQPGIKAESVVDGGSSGTMTAHAPVRAVLGELPDAFLRAQERGEGHQDMQADAGLREPPYRPESSMSPKGESLRRVGMIVEALAGGLDNLGHADDVGAEAHEGHVQERLGAQGNGPAEGVKVKTEDGGELKGEFKRCIMSGGTGWKCGRPRIEDSKYCQYHFELRRKQRLNSGARAAKGAGKRRTPGLKRSTRGSPKGNKTPQEAQPRGRKRKLPKAEPVSEEQEAFPFLSLEFRLQKRTRTKKAVRPHSAVDRLLLAAKVRREDSLELLSEQQAGRQHLRCFQVKVSDLGAADFSEMDEDEAGAHEALTQMLAASTHQGPSSSDRLKKEDNGPERSTGACAELCKKDSADEAAAPTTSPEKAPQPSSPQTSPGATMAARHALKRLVAAEGAGESDGAEPKRSRSEAHEARRLAWELRTAEEARVRLEAEGAQVAWKLKQELATRAKLETCLAELTRTEEAKERPEVAALREEVAALRHELGEERAANGTLRKQIRQLNEQLEAQEAQFLGHQADLEVLEAKHKDLEANIAALLVEKHTLQSELSLLRLSNKCLLCHTLTANTAVDPCGCRFCSSCLMLPTRTQSNGTKDRAPSLALQCPACHGSIKGAIKVLKPALLEPGGCYRTS</sequence>
<evidence type="ECO:0000259" key="6">
    <source>
        <dbReference type="PROSITE" id="PS51667"/>
    </source>
</evidence>
<feature type="coiled-coil region" evidence="3">
    <location>
        <begin position="924"/>
        <end position="1000"/>
    </location>
</feature>
<dbReference type="PROSITE" id="PS50089">
    <property type="entry name" value="ZF_RING_2"/>
    <property type="match status" value="1"/>
</dbReference>